<dbReference type="InterPro" id="IPR001296">
    <property type="entry name" value="Glyco_trans_1"/>
</dbReference>
<dbReference type="GO" id="GO:1901135">
    <property type="term" value="P:carbohydrate derivative metabolic process"/>
    <property type="evidence" value="ECO:0007669"/>
    <property type="project" value="UniProtKB-ARBA"/>
</dbReference>
<feature type="domain" description="Glycosyl transferase family 1" evidence="1">
    <location>
        <begin position="187"/>
        <end position="355"/>
    </location>
</feature>
<dbReference type="EMBL" id="PGFZ01000004">
    <property type="protein sequence ID" value="POZ52102.1"/>
    <property type="molecule type" value="Genomic_DNA"/>
</dbReference>
<proteinExistence type="predicted"/>
<dbReference type="CDD" id="cd03801">
    <property type="entry name" value="GT4_PimA-like"/>
    <property type="match status" value="1"/>
</dbReference>
<keyword evidence="2" id="KW-0808">Transferase</keyword>
<dbReference type="PANTHER" id="PTHR12526">
    <property type="entry name" value="GLYCOSYLTRANSFERASE"/>
    <property type="match status" value="1"/>
</dbReference>
<dbReference type="RefSeq" id="WP_103974374.1">
    <property type="nucleotide sequence ID" value="NZ_PGFZ01000004.1"/>
</dbReference>
<evidence type="ECO:0000313" key="3">
    <source>
        <dbReference type="Proteomes" id="UP000237423"/>
    </source>
</evidence>
<dbReference type="Pfam" id="PF00534">
    <property type="entry name" value="Glycos_transf_1"/>
    <property type="match status" value="1"/>
</dbReference>
<comment type="caution">
    <text evidence="2">The sequence shown here is derived from an EMBL/GenBank/DDBJ whole genome shotgun (WGS) entry which is preliminary data.</text>
</comment>
<dbReference type="GO" id="GO:0016757">
    <property type="term" value="F:glycosyltransferase activity"/>
    <property type="evidence" value="ECO:0007669"/>
    <property type="project" value="InterPro"/>
</dbReference>
<dbReference type="SUPFAM" id="SSF53756">
    <property type="entry name" value="UDP-Glycosyltransferase/glycogen phosphorylase"/>
    <property type="match status" value="1"/>
</dbReference>
<evidence type="ECO:0000313" key="2">
    <source>
        <dbReference type="EMBL" id="POZ52102.1"/>
    </source>
</evidence>
<organism evidence="2 3">
    <name type="scientific">Methylovulum psychrotolerans</name>
    <dbReference type="NCBI Taxonomy" id="1704499"/>
    <lineage>
        <taxon>Bacteria</taxon>
        <taxon>Pseudomonadati</taxon>
        <taxon>Pseudomonadota</taxon>
        <taxon>Gammaproteobacteria</taxon>
        <taxon>Methylococcales</taxon>
        <taxon>Methylococcaceae</taxon>
        <taxon>Methylovulum</taxon>
    </lineage>
</organism>
<reference evidence="2 3" key="1">
    <citation type="submission" date="2017-11" db="EMBL/GenBank/DDBJ databases">
        <title>Draft Genome Sequence of Methylobacter psychrotolerans Sph1T, an Obligate Methanotroph from Low-Temperature Environments.</title>
        <authorList>
            <person name="Oshkin I.Y."/>
            <person name="Miroshnikov K."/>
            <person name="Belova S.E."/>
            <person name="Korzhenkov A."/>
            <person name="Toshchakov S.V."/>
            <person name="Dedysh S.N."/>
        </authorList>
    </citation>
    <scope>NUCLEOTIDE SEQUENCE [LARGE SCALE GENOMIC DNA]</scope>
    <source>
        <strain evidence="2 3">Sph1</strain>
    </source>
</reference>
<dbReference type="Gene3D" id="3.40.50.2000">
    <property type="entry name" value="Glycogen Phosphorylase B"/>
    <property type="match status" value="2"/>
</dbReference>
<dbReference type="AlphaFoldDB" id="A0A2S5CMY7"/>
<dbReference type="PANTHER" id="PTHR12526:SF630">
    <property type="entry name" value="GLYCOSYLTRANSFERASE"/>
    <property type="match status" value="1"/>
</dbReference>
<dbReference type="Proteomes" id="UP000237423">
    <property type="component" value="Unassembled WGS sequence"/>
</dbReference>
<evidence type="ECO:0000259" key="1">
    <source>
        <dbReference type="Pfam" id="PF00534"/>
    </source>
</evidence>
<gene>
    <name evidence="2" type="ORF">AADEFJLK_02324</name>
</gene>
<name>A0A2S5CMY7_9GAMM</name>
<accession>A0A2S5CMY7</accession>
<sequence length="382" mass="42509">MKSFAPYHRMKTLFVVPTGQAFGSEKSLLGLLSAARQIIPHVICAPIGPLNTTLQTMGINTYTIEFGKYAFKKQPLWHLMFLIKIIIIIKKVNPDVLVINLEGNTPLIVFAAFLMRVPVIRFSRFEFTPPKRWIDKLSWLKCAAVICPSDYVCQQVLSWVPSHHSLIVQRLYNPQAIDSSVQCLEDDTGSKGSSKIIVFLGRIHPGKRVDTVIRALQRLKLADFTIRLLIVGSPEKSVEGEAYFQSMVSLVNHLGLEDSVDFLGYRNDIPAIMSVCDACVLPSESESFGRVLVEAWACEVPTVASNVSGCREITLASKGGFLAEVGDDEEFAGCILQLLENPLLSKEMGRLGKKWVTENCNPQIYAEAFENIIYRSLNANKG</sequence>
<protein>
    <submittedName>
        <fullName evidence="2">Colanic acid biosynthesis glycosyltransferase WcaL</fullName>
    </submittedName>
</protein>